<feature type="transmembrane region" description="Helical" evidence="1">
    <location>
        <begin position="128"/>
        <end position="145"/>
    </location>
</feature>
<keyword evidence="1" id="KW-0472">Membrane</keyword>
<feature type="transmembrane region" description="Helical" evidence="1">
    <location>
        <begin position="12"/>
        <end position="32"/>
    </location>
</feature>
<accession>A0ABP6LT19</accession>
<dbReference type="EMBL" id="BAAAVT010000001">
    <property type="protein sequence ID" value="GAA3051982.1"/>
    <property type="molecule type" value="Genomic_DNA"/>
</dbReference>
<dbReference type="CDD" id="cd01610">
    <property type="entry name" value="PAP2_like"/>
    <property type="match status" value="1"/>
</dbReference>
<keyword evidence="1" id="KW-1133">Transmembrane helix</keyword>
<keyword evidence="1" id="KW-0812">Transmembrane</keyword>
<organism evidence="2 3">
    <name type="scientific">Nesterenkonia aethiopica</name>
    <dbReference type="NCBI Taxonomy" id="269144"/>
    <lineage>
        <taxon>Bacteria</taxon>
        <taxon>Bacillati</taxon>
        <taxon>Actinomycetota</taxon>
        <taxon>Actinomycetes</taxon>
        <taxon>Micrococcales</taxon>
        <taxon>Micrococcaceae</taxon>
        <taxon>Nesterenkonia</taxon>
    </lineage>
</organism>
<gene>
    <name evidence="2" type="ORF">GCM10010529_02590</name>
</gene>
<protein>
    <recommendedName>
        <fullName evidence="4">PAP2 superfamily protein</fullName>
    </recommendedName>
</protein>
<name>A0ABP6LT19_9MICC</name>
<feature type="transmembrane region" description="Helical" evidence="1">
    <location>
        <begin position="104"/>
        <end position="121"/>
    </location>
</feature>
<evidence type="ECO:0000313" key="3">
    <source>
        <dbReference type="Proteomes" id="UP001500236"/>
    </source>
</evidence>
<reference evidence="3" key="1">
    <citation type="journal article" date="2019" name="Int. J. Syst. Evol. Microbiol.">
        <title>The Global Catalogue of Microorganisms (GCM) 10K type strain sequencing project: providing services to taxonomists for standard genome sequencing and annotation.</title>
        <authorList>
            <consortium name="The Broad Institute Genomics Platform"/>
            <consortium name="The Broad Institute Genome Sequencing Center for Infectious Disease"/>
            <person name="Wu L."/>
            <person name="Ma J."/>
        </authorList>
    </citation>
    <scope>NUCLEOTIDE SEQUENCE [LARGE SCALE GENOMIC DNA]</scope>
    <source>
        <strain evidence="3">JCM 14309</strain>
    </source>
</reference>
<feature type="transmembrane region" description="Helical" evidence="1">
    <location>
        <begin position="180"/>
        <end position="197"/>
    </location>
</feature>
<proteinExistence type="predicted"/>
<keyword evidence="3" id="KW-1185">Reference proteome</keyword>
<evidence type="ECO:0008006" key="4">
    <source>
        <dbReference type="Google" id="ProtNLM"/>
    </source>
</evidence>
<comment type="caution">
    <text evidence="2">The sequence shown here is derived from an EMBL/GenBank/DDBJ whole genome shotgun (WGS) entry which is preliminary data.</text>
</comment>
<dbReference type="Proteomes" id="UP001500236">
    <property type="component" value="Unassembled WGS sequence"/>
</dbReference>
<feature type="transmembrane region" description="Helical" evidence="1">
    <location>
        <begin position="79"/>
        <end position="98"/>
    </location>
</feature>
<evidence type="ECO:0000313" key="2">
    <source>
        <dbReference type="EMBL" id="GAA3051982.1"/>
    </source>
</evidence>
<evidence type="ECO:0000256" key="1">
    <source>
        <dbReference type="SAM" id="Phobius"/>
    </source>
</evidence>
<feature type="transmembrane region" description="Helical" evidence="1">
    <location>
        <begin position="38"/>
        <end position="58"/>
    </location>
</feature>
<dbReference type="RefSeq" id="WP_344683383.1">
    <property type="nucleotide sequence ID" value="NZ_BAAAVT010000001.1"/>
</dbReference>
<sequence length="199" mass="21412">MRRRARLRLAQVLTELLSPSPLIAVLLVHVAVATDPTWWWSSSISVAFLAVLPWTITLMLVRRGAATDLHVRHRDQRHLVYALALGSMLLGMALLLFLPTTSDVRLAAAVGILTLLIVMAVNTRLKISVHAVLAALAGLVIPAGLPGAGWWVLGAAGWLLVCWSRLTLRRHSALEVISGSLLGGVAGWAFLAMAPQYPG</sequence>